<dbReference type="EMBL" id="JBBPBN010000003">
    <property type="protein sequence ID" value="KAK9044319.1"/>
    <property type="molecule type" value="Genomic_DNA"/>
</dbReference>
<sequence>MGMGKIILEHSHAQYLLHMILDQSPIRISEQYLMKQKESKMMRKLNCVFAQSLASRNVLGYQPKKPYSKSHCQPSSMLPNSSGAPLPSHTRDASTSAFARAIDVVWARDDLVVFSQKDQKGATL</sequence>
<organism evidence="2 3">
    <name type="scientific">Hibiscus sabdariffa</name>
    <name type="common">roselle</name>
    <dbReference type="NCBI Taxonomy" id="183260"/>
    <lineage>
        <taxon>Eukaryota</taxon>
        <taxon>Viridiplantae</taxon>
        <taxon>Streptophyta</taxon>
        <taxon>Embryophyta</taxon>
        <taxon>Tracheophyta</taxon>
        <taxon>Spermatophyta</taxon>
        <taxon>Magnoliopsida</taxon>
        <taxon>eudicotyledons</taxon>
        <taxon>Gunneridae</taxon>
        <taxon>Pentapetalae</taxon>
        <taxon>rosids</taxon>
        <taxon>malvids</taxon>
        <taxon>Malvales</taxon>
        <taxon>Malvaceae</taxon>
        <taxon>Malvoideae</taxon>
        <taxon>Hibiscus</taxon>
    </lineage>
</organism>
<protein>
    <submittedName>
        <fullName evidence="2">Uncharacterized protein</fullName>
    </submittedName>
</protein>
<dbReference type="Proteomes" id="UP001396334">
    <property type="component" value="Unassembled WGS sequence"/>
</dbReference>
<accession>A0ABR2U3Z1</accession>
<keyword evidence="3" id="KW-1185">Reference proteome</keyword>
<evidence type="ECO:0000313" key="2">
    <source>
        <dbReference type="EMBL" id="KAK9044319.1"/>
    </source>
</evidence>
<feature type="region of interest" description="Disordered" evidence="1">
    <location>
        <begin position="61"/>
        <end position="91"/>
    </location>
</feature>
<name>A0ABR2U3Z1_9ROSI</name>
<evidence type="ECO:0000313" key="3">
    <source>
        <dbReference type="Proteomes" id="UP001396334"/>
    </source>
</evidence>
<evidence type="ECO:0000256" key="1">
    <source>
        <dbReference type="SAM" id="MobiDB-lite"/>
    </source>
</evidence>
<gene>
    <name evidence="2" type="ORF">V6N11_072630</name>
</gene>
<proteinExistence type="predicted"/>
<reference evidence="2 3" key="1">
    <citation type="journal article" date="2024" name="G3 (Bethesda)">
        <title>Genome assembly of Hibiscus sabdariffa L. provides insights into metabolisms of medicinal natural products.</title>
        <authorList>
            <person name="Kim T."/>
        </authorList>
    </citation>
    <scope>NUCLEOTIDE SEQUENCE [LARGE SCALE GENOMIC DNA]</scope>
    <source>
        <strain evidence="2">TK-2024</strain>
        <tissue evidence="2">Old leaves</tissue>
    </source>
</reference>
<comment type="caution">
    <text evidence="2">The sequence shown here is derived from an EMBL/GenBank/DDBJ whole genome shotgun (WGS) entry which is preliminary data.</text>
</comment>
<feature type="compositionally biased region" description="Polar residues" evidence="1">
    <location>
        <begin position="70"/>
        <end position="83"/>
    </location>
</feature>